<name>A0A8J6B1S3_ELECQ</name>
<dbReference type="EMBL" id="WNTK01019615">
    <property type="protein sequence ID" value="KAG9461564.1"/>
    <property type="molecule type" value="Genomic_DNA"/>
</dbReference>
<gene>
    <name evidence="1" type="ORF">GDO78_016407</name>
</gene>
<comment type="caution">
    <text evidence="1">The sequence shown here is derived from an EMBL/GenBank/DDBJ whole genome shotgun (WGS) entry which is preliminary data.</text>
</comment>
<reference evidence="1" key="1">
    <citation type="thesis" date="2020" institute="ProQuest LLC" country="789 East Eisenhower Parkway, Ann Arbor, MI, USA">
        <title>Comparative Genomics and Chromosome Evolution.</title>
        <authorList>
            <person name="Mudd A.B."/>
        </authorList>
    </citation>
    <scope>NUCLEOTIDE SEQUENCE</scope>
    <source>
        <strain evidence="1">HN-11 Male</strain>
        <tissue evidence="1">Kidney and liver</tissue>
    </source>
</reference>
<dbReference type="AlphaFoldDB" id="A0A8J6B1S3"/>
<accession>A0A8J6B1S3</accession>
<organism evidence="1 2">
    <name type="scientific">Eleutherodactylus coqui</name>
    <name type="common">Puerto Rican coqui</name>
    <dbReference type="NCBI Taxonomy" id="57060"/>
    <lineage>
        <taxon>Eukaryota</taxon>
        <taxon>Metazoa</taxon>
        <taxon>Chordata</taxon>
        <taxon>Craniata</taxon>
        <taxon>Vertebrata</taxon>
        <taxon>Euteleostomi</taxon>
        <taxon>Amphibia</taxon>
        <taxon>Batrachia</taxon>
        <taxon>Anura</taxon>
        <taxon>Neobatrachia</taxon>
        <taxon>Hyloidea</taxon>
        <taxon>Eleutherodactylidae</taxon>
        <taxon>Eleutherodactylinae</taxon>
        <taxon>Eleutherodactylus</taxon>
        <taxon>Eleutherodactylus</taxon>
    </lineage>
</organism>
<proteinExistence type="predicted"/>
<evidence type="ECO:0000313" key="1">
    <source>
        <dbReference type="EMBL" id="KAG9461564.1"/>
    </source>
</evidence>
<dbReference type="Proteomes" id="UP000770717">
    <property type="component" value="Unassembled WGS sequence"/>
</dbReference>
<evidence type="ECO:0000313" key="2">
    <source>
        <dbReference type="Proteomes" id="UP000770717"/>
    </source>
</evidence>
<keyword evidence="2" id="KW-1185">Reference proteome</keyword>
<sequence>MHTARLDSDCELSQRNQTLCPSIDPHVPLVVFSLPMRSAESHLGLLPTFFKSECHWDFLKLKTHRTKIAKHKLVMRF</sequence>
<protein>
    <submittedName>
        <fullName evidence="1">Uncharacterized protein</fullName>
    </submittedName>
</protein>